<feature type="signal peptide" evidence="23">
    <location>
        <begin position="1"/>
        <end position="22"/>
    </location>
</feature>
<sequence length="1121" mass="123361">MKITNCFFSLALIVFFLTLTSSRPIISNYTTDQNALLAFKTTISDSVLTKNWSTNTSFCYWIGVSCSPKHQRVTALNVSGLVLKGAIAPHLGNLTFLQSLDISSNNFTGPIPSELSKLRRLKVINLASNQLTGSIPNGMLNNISSLVEINMRYNRLSGRVPHDICTTITTDSTSKLKRIYLTGNQLEGEIPANISKCRELEDLRLAQNHFNGNIPTQIWSLPKLRILSLFSNQLQGFSEDVGNVQGIEEVYISENNLRGGIPSFIFNISSLRRLDFRTNRLSGSIPIGGTLYNLPLIEKMYLSTNSLTGGIPKQFGNLTSLIELEVARNKLTGELPNELGKLAYLEVLRLPYNDLLSGPIPSSIFNLSALSVLTLQQNLFSGSLPSDMGLSVFSLTELILSMNRLTGEIPSCIANASELTKLELNKNFLSGPIPNFGTLTNLQDLRLWENNLTGTEFLSSLTSCRYLKYLEITDNPLNGILPTSVGNLSTSLDTFLASGCKIHGIIPSEIGNLKSLKTLALSRNQLTGFIPATMGELKQLQALTLNDNQLQGYIPHDLCQLSRLGVLYLYDNMLTGPIPDCIGELKFLTLVNMFNNKLNSTIPSGLWNLKDLIRLDLSANSLSGQLSPQIGSLKALNDFNLSYNQFTGDIPSSIDGCQSLESLILSNNNFSGSIPESLGGINLRGLGTLNLSYNSLSGSIPKSLENLRGLQYFDVSYNSLEGEIPNGGPFGNFTAQSFAHNSALCGDAKLEVPKCPDSRGRSRSKTIALIMKYFVPVFVSIIILLVFILIFIRKRKTGIKATPPTETILNTTSCKRFSYIELDRGTSSFSEINLLGRGSFGSVFKATLSDGLDIAVKVFNLQLEGATKSFDTESEILSSIKHRNLVPVIGCCANTEFRALILEYMQNGSLERWLHSENYCLDVVQRLSIATDVALALEYLHHGHTYPVVHCDIKPSNVLLDEDMTAHVGDFGISKLFDEGETMIQTKTLATVGYAAPEYGSEGKVSTSGDVYSYGIMLLEMFTRKRPTDDMFSAEMSLKEWVSENGLIEVVDPDLLSREDQHFSPHEQCVSSIFDLAMKCLAFSPDERINMIQVVAALRKVKSKLIAATEVSIMPRPLMEV</sequence>
<evidence type="ECO:0000256" key="4">
    <source>
        <dbReference type="ARBA" id="ARBA00022475"/>
    </source>
</evidence>
<evidence type="ECO:0000256" key="14">
    <source>
        <dbReference type="ARBA" id="ARBA00022840"/>
    </source>
</evidence>
<evidence type="ECO:0000256" key="16">
    <source>
        <dbReference type="ARBA" id="ARBA00023136"/>
    </source>
</evidence>
<keyword evidence="16 22" id="KW-0472">Membrane</keyword>
<evidence type="ECO:0000256" key="23">
    <source>
        <dbReference type="SAM" id="SignalP"/>
    </source>
</evidence>
<evidence type="ECO:0000256" key="7">
    <source>
        <dbReference type="ARBA" id="ARBA00022614"/>
    </source>
</evidence>
<dbReference type="PROSITE" id="PS00107">
    <property type="entry name" value="PROTEIN_KINASE_ATP"/>
    <property type="match status" value="1"/>
</dbReference>
<evidence type="ECO:0000259" key="24">
    <source>
        <dbReference type="PROSITE" id="PS50011"/>
    </source>
</evidence>
<keyword evidence="10 23" id="KW-0732">Signal</keyword>
<dbReference type="FunFam" id="3.80.10.10:FF:000095">
    <property type="entry name" value="LRR receptor-like serine/threonine-protein kinase GSO1"/>
    <property type="match status" value="2"/>
</dbReference>
<gene>
    <name evidence="25" type="ORF">CASFOL_016595</name>
</gene>
<reference evidence="26" key="1">
    <citation type="journal article" date="2024" name="IScience">
        <title>Strigolactones Initiate the Formation of Haustorium-like Structures in Castilleja.</title>
        <authorList>
            <person name="Buerger M."/>
            <person name="Peterson D."/>
            <person name="Chory J."/>
        </authorList>
    </citation>
    <scope>NUCLEOTIDE SEQUENCE [LARGE SCALE GENOMIC DNA]</scope>
</reference>
<keyword evidence="17" id="KW-0675">Receptor</keyword>
<dbReference type="Pfam" id="PF00069">
    <property type="entry name" value="Pkinase"/>
    <property type="match status" value="1"/>
</dbReference>
<keyword evidence="14 21" id="KW-0067">ATP-binding</keyword>
<keyword evidence="12 21" id="KW-0547">Nucleotide-binding</keyword>
<dbReference type="Proteomes" id="UP001632038">
    <property type="component" value="Unassembled WGS sequence"/>
</dbReference>
<dbReference type="EC" id="2.7.11.1" evidence="3"/>
<name>A0ABD3D984_9LAMI</name>
<evidence type="ECO:0000256" key="2">
    <source>
        <dbReference type="ARBA" id="ARBA00008684"/>
    </source>
</evidence>
<dbReference type="PANTHER" id="PTHR27008:SF585">
    <property type="entry name" value="PROTEIN KINASE DOMAIN-CONTAINING PROTEIN"/>
    <property type="match status" value="1"/>
</dbReference>
<comment type="similarity">
    <text evidence="2">Belongs to the protein kinase superfamily. Ser/Thr protein kinase family.</text>
</comment>
<dbReference type="GO" id="GO:0005524">
    <property type="term" value="F:ATP binding"/>
    <property type="evidence" value="ECO:0007669"/>
    <property type="project" value="UniProtKB-UniRule"/>
</dbReference>
<keyword evidence="8" id="KW-0808">Transferase</keyword>
<evidence type="ECO:0000256" key="19">
    <source>
        <dbReference type="ARBA" id="ARBA00047899"/>
    </source>
</evidence>
<keyword evidence="26" id="KW-1185">Reference proteome</keyword>
<comment type="caution">
    <text evidence="25">The sequence shown here is derived from an EMBL/GenBank/DDBJ whole genome shotgun (WGS) entry which is preliminary data.</text>
</comment>
<dbReference type="InterPro" id="IPR003591">
    <property type="entry name" value="Leu-rich_rpt_typical-subtyp"/>
</dbReference>
<evidence type="ECO:0000256" key="15">
    <source>
        <dbReference type="ARBA" id="ARBA00022989"/>
    </source>
</evidence>
<dbReference type="FunFam" id="3.80.10.10:FF:000041">
    <property type="entry name" value="LRR receptor-like serine/threonine-protein kinase ERECTA"/>
    <property type="match status" value="1"/>
</dbReference>
<dbReference type="PANTHER" id="PTHR27008">
    <property type="entry name" value="OS04G0122200 PROTEIN"/>
    <property type="match status" value="1"/>
</dbReference>
<dbReference type="FunFam" id="3.80.10.10:FF:000129">
    <property type="entry name" value="Leucine-rich repeat receptor-like kinase"/>
    <property type="match status" value="1"/>
</dbReference>
<accession>A0ABD3D984</accession>
<evidence type="ECO:0000313" key="26">
    <source>
        <dbReference type="Proteomes" id="UP001632038"/>
    </source>
</evidence>
<evidence type="ECO:0000256" key="3">
    <source>
        <dbReference type="ARBA" id="ARBA00012513"/>
    </source>
</evidence>
<keyword evidence="9 22" id="KW-0812">Transmembrane</keyword>
<dbReference type="GO" id="GO:0005886">
    <property type="term" value="C:plasma membrane"/>
    <property type="evidence" value="ECO:0007669"/>
    <property type="project" value="UniProtKB-SubCell"/>
</dbReference>
<evidence type="ECO:0000256" key="11">
    <source>
        <dbReference type="ARBA" id="ARBA00022737"/>
    </source>
</evidence>
<evidence type="ECO:0000256" key="18">
    <source>
        <dbReference type="ARBA" id="ARBA00023180"/>
    </source>
</evidence>
<dbReference type="Gene3D" id="3.30.200.20">
    <property type="entry name" value="Phosphorylase Kinase, domain 1"/>
    <property type="match status" value="1"/>
</dbReference>
<evidence type="ECO:0000313" key="25">
    <source>
        <dbReference type="EMBL" id="KAL3638688.1"/>
    </source>
</evidence>
<dbReference type="AlphaFoldDB" id="A0ABD3D984"/>
<feature type="chain" id="PRO_5044847711" description="non-specific serine/threonine protein kinase" evidence="23">
    <location>
        <begin position="23"/>
        <end position="1121"/>
    </location>
</feature>
<dbReference type="GO" id="GO:0051707">
    <property type="term" value="P:response to other organism"/>
    <property type="evidence" value="ECO:0007669"/>
    <property type="project" value="UniProtKB-ARBA"/>
</dbReference>
<dbReference type="Pfam" id="PF08263">
    <property type="entry name" value="LRRNT_2"/>
    <property type="match status" value="1"/>
</dbReference>
<keyword evidence="11" id="KW-0677">Repeat</keyword>
<feature type="domain" description="Protein kinase" evidence="24">
    <location>
        <begin position="829"/>
        <end position="1106"/>
    </location>
</feature>
<dbReference type="GO" id="GO:0006952">
    <property type="term" value="P:defense response"/>
    <property type="evidence" value="ECO:0007669"/>
    <property type="project" value="UniProtKB-ARBA"/>
</dbReference>
<evidence type="ECO:0000256" key="12">
    <source>
        <dbReference type="ARBA" id="ARBA00022741"/>
    </source>
</evidence>
<dbReference type="EMBL" id="JAVIJP010000018">
    <property type="protein sequence ID" value="KAL3638688.1"/>
    <property type="molecule type" value="Genomic_DNA"/>
</dbReference>
<evidence type="ECO:0000256" key="17">
    <source>
        <dbReference type="ARBA" id="ARBA00023170"/>
    </source>
</evidence>
<dbReference type="Pfam" id="PF00560">
    <property type="entry name" value="LRR_1"/>
    <property type="match status" value="6"/>
</dbReference>
<dbReference type="InterPro" id="IPR011009">
    <property type="entry name" value="Kinase-like_dom_sf"/>
</dbReference>
<dbReference type="InterPro" id="IPR000719">
    <property type="entry name" value="Prot_kinase_dom"/>
</dbReference>
<dbReference type="PROSITE" id="PS00108">
    <property type="entry name" value="PROTEIN_KINASE_ST"/>
    <property type="match status" value="1"/>
</dbReference>
<keyword evidence="5" id="KW-0723">Serine/threonine-protein kinase</keyword>
<comment type="catalytic activity">
    <reaction evidence="20">
        <text>L-seryl-[protein] + ATP = O-phospho-L-seryl-[protein] + ADP + H(+)</text>
        <dbReference type="Rhea" id="RHEA:17989"/>
        <dbReference type="Rhea" id="RHEA-COMP:9863"/>
        <dbReference type="Rhea" id="RHEA-COMP:11604"/>
        <dbReference type="ChEBI" id="CHEBI:15378"/>
        <dbReference type="ChEBI" id="CHEBI:29999"/>
        <dbReference type="ChEBI" id="CHEBI:30616"/>
        <dbReference type="ChEBI" id="CHEBI:83421"/>
        <dbReference type="ChEBI" id="CHEBI:456216"/>
        <dbReference type="EC" id="2.7.11.1"/>
    </reaction>
</comment>
<proteinExistence type="inferred from homology"/>
<dbReference type="GO" id="GO:0004674">
    <property type="term" value="F:protein serine/threonine kinase activity"/>
    <property type="evidence" value="ECO:0007669"/>
    <property type="project" value="UniProtKB-KW"/>
</dbReference>
<dbReference type="SUPFAM" id="SSF52058">
    <property type="entry name" value="L domain-like"/>
    <property type="match status" value="2"/>
</dbReference>
<dbReference type="PROSITE" id="PS50011">
    <property type="entry name" value="PROTEIN_KINASE_DOM"/>
    <property type="match status" value="1"/>
</dbReference>
<evidence type="ECO:0000256" key="10">
    <source>
        <dbReference type="ARBA" id="ARBA00022729"/>
    </source>
</evidence>
<feature type="binding site" evidence="21">
    <location>
        <position position="857"/>
    </location>
    <ligand>
        <name>ATP</name>
        <dbReference type="ChEBI" id="CHEBI:30616"/>
    </ligand>
</feature>
<keyword evidence="7" id="KW-0433">Leucine-rich repeat</keyword>
<dbReference type="Gene3D" id="1.10.510.10">
    <property type="entry name" value="Transferase(Phosphotransferase) domain 1"/>
    <property type="match status" value="1"/>
</dbReference>
<dbReference type="InterPro" id="IPR008271">
    <property type="entry name" value="Ser/Thr_kinase_AS"/>
</dbReference>
<comment type="subcellular location">
    <subcellularLocation>
        <location evidence="1">Cell membrane</location>
        <topology evidence="1">Single-pass membrane protein</topology>
    </subcellularLocation>
</comment>
<feature type="transmembrane region" description="Helical" evidence="22">
    <location>
        <begin position="773"/>
        <end position="792"/>
    </location>
</feature>
<evidence type="ECO:0000256" key="5">
    <source>
        <dbReference type="ARBA" id="ARBA00022527"/>
    </source>
</evidence>
<evidence type="ECO:0000256" key="8">
    <source>
        <dbReference type="ARBA" id="ARBA00022679"/>
    </source>
</evidence>
<evidence type="ECO:0000256" key="13">
    <source>
        <dbReference type="ARBA" id="ARBA00022777"/>
    </source>
</evidence>
<organism evidence="25 26">
    <name type="scientific">Castilleja foliolosa</name>
    <dbReference type="NCBI Taxonomy" id="1961234"/>
    <lineage>
        <taxon>Eukaryota</taxon>
        <taxon>Viridiplantae</taxon>
        <taxon>Streptophyta</taxon>
        <taxon>Embryophyta</taxon>
        <taxon>Tracheophyta</taxon>
        <taxon>Spermatophyta</taxon>
        <taxon>Magnoliopsida</taxon>
        <taxon>eudicotyledons</taxon>
        <taxon>Gunneridae</taxon>
        <taxon>Pentapetalae</taxon>
        <taxon>asterids</taxon>
        <taxon>lamiids</taxon>
        <taxon>Lamiales</taxon>
        <taxon>Orobanchaceae</taxon>
        <taxon>Pedicularideae</taxon>
        <taxon>Castillejinae</taxon>
        <taxon>Castilleja</taxon>
    </lineage>
</organism>
<evidence type="ECO:0000256" key="9">
    <source>
        <dbReference type="ARBA" id="ARBA00022692"/>
    </source>
</evidence>
<dbReference type="InterPro" id="IPR017441">
    <property type="entry name" value="Protein_kinase_ATP_BS"/>
</dbReference>
<evidence type="ECO:0000256" key="1">
    <source>
        <dbReference type="ARBA" id="ARBA00004162"/>
    </source>
</evidence>
<dbReference type="SMART" id="SM00369">
    <property type="entry name" value="LRR_TYP"/>
    <property type="match status" value="9"/>
</dbReference>
<dbReference type="SMART" id="SM00220">
    <property type="entry name" value="S_TKc"/>
    <property type="match status" value="1"/>
</dbReference>
<comment type="catalytic activity">
    <reaction evidence="19">
        <text>L-threonyl-[protein] + ATP = O-phospho-L-threonyl-[protein] + ADP + H(+)</text>
        <dbReference type="Rhea" id="RHEA:46608"/>
        <dbReference type="Rhea" id="RHEA-COMP:11060"/>
        <dbReference type="Rhea" id="RHEA-COMP:11605"/>
        <dbReference type="ChEBI" id="CHEBI:15378"/>
        <dbReference type="ChEBI" id="CHEBI:30013"/>
        <dbReference type="ChEBI" id="CHEBI:30616"/>
        <dbReference type="ChEBI" id="CHEBI:61977"/>
        <dbReference type="ChEBI" id="CHEBI:456216"/>
        <dbReference type="EC" id="2.7.11.1"/>
    </reaction>
</comment>
<dbReference type="Gene3D" id="3.80.10.10">
    <property type="entry name" value="Ribonuclease Inhibitor"/>
    <property type="match status" value="5"/>
</dbReference>
<dbReference type="SUPFAM" id="SSF56112">
    <property type="entry name" value="Protein kinase-like (PK-like)"/>
    <property type="match status" value="1"/>
</dbReference>
<keyword evidence="6" id="KW-0597">Phosphoprotein</keyword>
<keyword evidence="18" id="KW-0325">Glycoprotein</keyword>
<protein>
    <recommendedName>
        <fullName evidence="3">non-specific serine/threonine protein kinase</fullName>
        <ecNumber evidence="3">2.7.11.1</ecNumber>
    </recommendedName>
</protein>
<dbReference type="InterPro" id="IPR032675">
    <property type="entry name" value="LRR_dom_sf"/>
</dbReference>
<dbReference type="InterPro" id="IPR013210">
    <property type="entry name" value="LRR_N_plant-typ"/>
</dbReference>
<evidence type="ECO:0000256" key="6">
    <source>
        <dbReference type="ARBA" id="ARBA00022553"/>
    </source>
</evidence>
<keyword evidence="13" id="KW-0418">Kinase</keyword>
<dbReference type="SUPFAM" id="SSF52047">
    <property type="entry name" value="RNI-like"/>
    <property type="match status" value="1"/>
</dbReference>
<dbReference type="Pfam" id="PF13855">
    <property type="entry name" value="LRR_8"/>
    <property type="match status" value="2"/>
</dbReference>
<keyword evidence="4" id="KW-1003">Cell membrane</keyword>
<dbReference type="InterPro" id="IPR001611">
    <property type="entry name" value="Leu-rich_rpt"/>
</dbReference>
<keyword evidence="15 22" id="KW-1133">Transmembrane helix</keyword>
<evidence type="ECO:0000256" key="22">
    <source>
        <dbReference type="SAM" id="Phobius"/>
    </source>
</evidence>
<evidence type="ECO:0000256" key="21">
    <source>
        <dbReference type="PROSITE-ProRule" id="PRU10141"/>
    </source>
</evidence>
<dbReference type="FunFam" id="1.10.510.10:FF:000358">
    <property type="entry name" value="Putative leucine-rich repeat receptor-like serine/threonine-protein kinase"/>
    <property type="match status" value="1"/>
</dbReference>
<evidence type="ECO:0000256" key="20">
    <source>
        <dbReference type="ARBA" id="ARBA00048679"/>
    </source>
</evidence>
<dbReference type="InterPro" id="IPR051809">
    <property type="entry name" value="Plant_receptor-like_S/T_kinase"/>
</dbReference>